<dbReference type="SUPFAM" id="SSF51182">
    <property type="entry name" value="RmlC-like cupins"/>
    <property type="match status" value="1"/>
</dbReference>
<proteinExistence type="predicted"/>
<keyword evidence="1" id="KW-0479">Metal-binding</keyword>
<name>A0A928VMB7_9CYAN</name>
<protein>
    <submittedName>
        <fullName evidence="3">Cupin domain-containing protein</fullName>
    </submittedName>
</protein>
<dbReference type="InterPro" id="IPR011051">
    <property type="entry name" value="RmlC_Cupin_sf"/>
</dbReference>
<feature type="domain" description="Cupin type-2" evidence="2">
    <location>
        <begin position="41"/>
        <end position="104"/>
    </location>
</feature>
<dbReference type="InterPro" id="IPR013096">
    <property type="entry name" value="Cupin_2"/>
</dbReference>
<dbReference type="RefSeq" id="WP_264326071.1">
    <property type="nucleotide sequence ID" value="NZ_JADEXQ010000057.1"/>
</dbReference>
<dbReference type="GO" id="GO:0046872">
    <property type="term" value="F:metal ion binding"/>
    <property type="evidence" value="ECO:0007669"/>
    <property type="project" value="UniProtKB-KW"/>
</dbReference>
<dbReference type="Proteomes" id="UP000625316">
    <property type="component" value="Unassembled WGS sequence"/>
</dbReference>
<evidence type="ECO:0000313" key="4">
    <source>
        <dbReference type="Proteomes" id="UP000625316"/>
    </source>
</evidence>
<accession>A0A928VMB7</accession>
<reference evidence="3" key="1">
    <citation type="submission" date="2020-10" db="EMBL/GenBank/DDBJ databases">
        <authorList>
            <person name="Castelo-Branco R."/>
            <person name="Eusebio N."/>
            <person name="Adriana R."/>
            <person name="Vieira A."/>
            <person name="Brugerolle De Fraissinette N."/>
            <person name="Rezende De Castro R."/>
            <person name="Schneider M.P."/>
            <person name="Vasconcelos V."/>
            <person name="Leao P.N."/>
        </authorList>
    </citation>
    <scope>NUCLEOTIDE SEQUENCE</scope>
    <source>
        <strain evidence="3">LEGE 11480</strain>
    </source>
</reference>
<evidence type="ECO:0000259" key="2">
    <source>
        <dbReference type="Pfam" id="PF07883"/>
    </source>
</evidence>
<dbReference type="InterPro" id="IPR051610">
    <property type="entry name" value="GPI/OXD"/>
</dbReference>
<dbReference type="Pfam" id="PF07883">
    <property type="entry name" value="Cupin_2"/>
    <property type="match status" value="1"/>
</dbReference>
<dbReference type="AlphaFoldDB" id="A0A928VMB7"/>
<evidence type="ECO:0000256" key="1">
    <source>
        <dbReference type="ARBA" id="ARBA00022723"/>
    </source>
</evidence>
<dbReference type="EMBL" id="JADEXQ010000057">
    <property type="protein sequence ID" value="MBE9031243.1"/>
    <property type="molecule type" value="Genomic_DNA"/>
</dbReference>
<sequence>MKFASLSELPIESVSHNAAIKKQVMLRNGDLPNLTNFAQSRFAPGQVAAAHAHKDMSEVFFVTAGSGNICINGENYRLAVGNCIAIAPNEVHEVSNDGDQDLVLTYFGIRA</sequence>
<dbReference type="InterPro" id="IPR014710">
    <property type="entry name" value="RmlC-like_jellyroll"/>
</dbReference>
<dbReference type="Gene3D" id="2.60.120.10">
    <property type="entry name" value="Jelly Rolls"/>
    <property type="match status" value="1"/>
</dbReference>
<comment type="caution">
    <text evidence="3">The sequence shown here is derived from an EMBL/GenBank/DDBJ whole genome shotgun (WGS) entry which is preliminary data.</text>
</comment>
<gene>
    <name evidence="3" type="ORF">IQ266_16025</name>
</gene>
<organism evidence="3 4">
    <name type="scientific">Romeriopsis navalis LEGE 11480</name>
    <dbReference type="NCBI Taxonomy" id="2777977"/>
    <lineage>
        <taxon>Bacteria</taxon>
        <taxon>Bacillati</taxon>
        <taxon>Cyanobacteriota</taxon>
        <taxon>Cyanophyceae</taxon>
        <taxon>Leptolyngbyales</taxon>
        <taxon>Leptolyngbyaceae</taxon>
        <taxon>Romeriopsis</taxon>
        <taxon>Romeriopsis navalis</taxon>
    </lineage>
</organism>
<dbReference type="PANTHER" id="PTHR35848:SF6">
    <property type="entry name" value="CUPIN TYPE-2 DOMAIN-CONTAINING PROTEIN"/>
    <property type="match status" value="1"/>
</dbReference>
<keyword evidence="4" id="KW-1185">Reference proteome</keyword>
<evidence type="ECO:0000313" key="3">
    <source>
        <dbReference type="EMBL" id="MBE9031243.1"/>
    </source>
</evidence>
<dbReference type="PANTHER" id="PTHR35848">
    <property type="entry name" value="OXALATE-BINDING PROTEIN"/>
    <property type="match status" value="1"/>
</dbReference>